<feature type="domain" description="Glycosyl transferase family 1" evidence="1">
    <location>
        <begin position="202"/>
        <end position="341"/>
    </location>
</feature>
<feature type="domain" description="Glycosyltransferase subfamily 4-like N-terminal" evidence="2">
    <location>
        <begin position="19"/>
        <end position="187"/>
    </location>
</feature>
<dbReference type="Pfam" id="PF13439">
    <property type="entry name" value="Glyco_transf_4"/>
    <property type="match status" value="1"/>
</dbReference>
<dbReference type="OrthoDB" id="4611853at2"/>
<reference evidence="3 4" key="1">
    <citation type="submission" date="2019-11" db="EMBL/GenBank/DDBJ databases">
        <title>P. haliotis isolates from Z. marina roots.</title>
        <authorList>
            <person name="Cohen M."/>
            <person name="Jospin G."/>
            <person name="Eisen J.A."/>
            <person name="Coil D.A."/>
        </authorList>
    </citation>
    <scope>NUCLEOTIDE SEQUENCE [LARGE SCALE GENOMIC DNA]</scope>
    <source>
        <strain evidence="3 4">UCD-MCMsp1aY</strain>
    </source>
</reference>
<sequence length="366" mass="40925">MTLMTKRNIAIFIDSLGGGGAEKVMITLARQMQYQGHYVHFFILEPRIEYTDKSLNYSVLYETTCHRKSTSTGRLKQTARDMQQLVLQTEKSVGKFNLHLANLDPSCQVANLCSFKNIYYVLHNAMAQEIKREGKLGPLKLFRKLRQKKAYNNKHIVAVSEGVAQEALSGKLIKPASVTTIYNPINKAEIVTASEATNPDIPNEPYLIHAGRVVKQKRHDILFKALRLVPDIKLVLLCKNIPKALKLAKRYGVADRVITPQFQDNPYVWIKNAKALVSSSDFEGLGMNLIDSLICGTPVVSTDCDFGPNEILTGNLADFLVPTGDHKALADKINQVLKSPPTIDINEVSEKFGLEQATQKYLELIK</sequence>
<proteinExistence type="predicted"/>
<dbReference type="GO" id="GO:1901135">
    <property type="term" value="P:carbohydrate derivative metabolic process"/>
    <property type="evidence" value="ECO:0007669"/>
    <property type="project" value="UniProtKB-ARBA"/>
</dbReference>
<dbReference type="CDD" id="cd03811">
    <property type="entry name" value="GT4_GT28_WabH-like"/>
    <property type="match status" value="1"/>
</dbReference>
<dbReference type="AlphaFoldDB" id="A0A6N8FF22"/>
<evidence type="ECO:0000313" key="3">
    <source>
        <dbReference type="EMBL" id="MUH73272.1"/>
    </source>
</evidence>
<keyword evidence="4" id="KW-1185">Reference proteome</keyword>
<gene>
    <name evidence="3" type="ORF">GNP35_12735</name>
</gene>
<dbReference type="Proteomes" id="UP000439994">
    <property type="component" value="Unassembled WGS sequence"/>
</dbReference>
<evidence type="ECO:0000313" key="4">
    <source>
        <dbReference type="Proteomes" id="UP000439994"/>
    </source>
</evidence>
<name>A0A6N8FF22_9GAMM</name>
<dbReference type="InterPro" id="IPR028098">
    <property type="entry name" value="Glyco_trans_4-like_N"/>
</dbReference>
<keyword evidence="3" id="KW-0808">Transferase</keyword>
<dbReference type="EMBL" id="WOCD01000005">
    <property type="protein sequence ID" value="MUH73272.1"/>
    <property type="molecule type" value="Genomic_DNA"/>
</dbReference>
<accession>A0A6N8FF22</accession>
<dbReference type="PANTHER" id="PTHR12526:SF638">
    <property type="entry name" value="SPORE COAT PROTEIN SA"/>
    <property type="match status" value="1"/>
</dbReference>
<dbReference type="PANTHER" id="PTHR12526">
    <property type="entry name" value="GLYCOSYLTRANSFERASE"/>
    <property type="match status" value="1"/>
</dbReference>
<dbReference type="SUPFAM" id="SSF53756">
    <property type="entry name" value="UDP-Glycosyltransferase/glycogen phosphorylase"/>
    <property type="match status" value="1"/>
</dbReference>
<dbReference type="InterPro" id="IPR001296">
    <property type="entry name" value="Glyco_trans_1"/>
</dbReference>
<evidence type="ECO:0000259" key="1">
    <source>
        <dbReference type="Pfam" id="PF00534"/>
    </source>
</evidence>
<organism evidence="3 4">
    <name type="scientific">Psychrosphaera haliotis</name>
    <dbReference type="NCBI Taxonomy" id="555083"/>
    <lineage>
        <taxon>Bacteria</taxon>
        <taxon>Pseudomonadati</taxon>
        <taxon>Pseudomonadota</taxon>
        <taxon>Gammaproteobacteria</taxon>
        <taxon>Alteromonadales</taxon>
        <taxon>Pseudoalteromonadaceae</taxon>
        <taxon>Psychrosphaera</taxon>
    </lineage>
</organism>
<dbReference type="GO" id="GO:0016757">
    <property type="term" value="F:glycosyltransferase activity"/>
    <property type="evidence" value="ECO:0007669"/>
    <property type="project" value="InterPro"/>
</dbReference>
<evidence type="ECO:0000259" key="2">
    <source>
        <dbReference type="Pfam" id="PF13439"/>
    </source>
</evidence>
<dbReference type="Gene3D" id="3.40.50.2000">
    <property type="entry name" value="Glycogen Phosphorylase B"/>
    <property type="match status" value="2"/>
</dbReference>
<dbReference type="Pfam" id="PF00534">
    <property type="entry name" value="Glycos_transf_1"/>
    <property type="match status" value="1"/>
</dbReference>
<comment type="caution">
    <text evidence="3">The sequence shown here is derived from an EMBL/GenBank/DDBJ whole genome shotgun (WGS) entry which is preliminary data.</text>
</comment>
<protein>
    <submittedName>
        <fullName evidence="3">Glycosyltransferase</fullName>
    </submittedName>
</protein>